<protein>
    <submittedName>
        <fullName evidence="1">Uncharacterized protein</fullName>
    </submittedName>
</protein>
<evidence type="ECO:0000313" key="1">
    <source>
        <dbReference type="EMBL" id="CAL1370562.1"/>
    </source>
</evidence>
<evidence type="ECO:0000313" key="2">
    <source>
        <dbReference type="Proteomes" id="UP001497516"/>
    </source>
</evidence>
<accession>A0AAV2DAX7</accession>
<name>A0AAV2DAX7_9ROSI</name>
<sequence>MEAPLYNETCMLKQVAGAEAIGAAPRHHESILPVSKQLERKPWGGTVGIVPATMRAACSANQAGSAICSLYYERC</sequence>
<keyword evidence="2" id="KW-1185">Reference proteome</keyword>
<reference evidence="1 2" key="1">
    <citation type="submission" date="2024-04" db="EMBL/GenBank/DDBJ databases">
        <authorList>
            <person name="Fracassetti M."/>
        </authorList>
    </citation>
    <scope>NUCLEOTIDE SEQUENCE [LARGE SCALE GENOMIC DNA]</scope>
</reference>
<organism evidence="1 2">
    <name type="scientific">Linum trigynum</name>
    <dbReference type="NCBI Taxonomy" id="586398"/>
    <lineage>
        <taxon>Eukaryota</taxon>
        <taxon>Viridiplantae</taxon>
        <taxon>Streptophyta</taxon>
        <taxon>Embryophyta</taxon>
        <taxon>Tracheophyta</taxon>
        <taxon>Spermatophyta</taxon>
        <taxon>Magnoliopsida</taxon>
        <taxon>eudicotyledons</taxon>
        <taxon>Gunneridae</taxon>
        <taxon>Pentapetalae</taxon>
        <taxon>rosids</taxon>
        <taxon>fabids</taxon>
        <taxon>Malpighiales</taxon>
        <taxon>Linaceae</taxon>
        <taxon>Linum</taxon>
    </lineage>
</organism>
<proteinExistence type="predicted"/>
<dbReference type="AlphaFoldDB" id="A0AAV2DAX7"/>
<gene>
    <name evidence="1" type="ORF">LTRI10_LOCUS12679</name>
</gene>
<dbReference type="Proteomes" id="UP001497516">
    <property type="component" value="Chromosome 2"/>
</dbReference>
<dbReference type="EMBL" id="OZ034815">
    <property type="protein sequence ID" value="CAL1370562.1"/>
    <property type="molecule type" value="Genomic_DNA"/>
</dbReference>